<proteinExistence type="predicted"/>
<accession>A0ABP6FW01</accession>
<evidence type="ECO:0000313" key="1">
    <source>
        <dbReference type="EMBL" id="GAA2702886.1"/>
    </source>
</evidence>
<gene>
    <name evidence="1" type="ORF">GCM10010412_101070</name>
</gene>
<evidence type="ECO:0000313" key="2">
    <source>
        <dbReference type="Proteomes" id="UP001501666"/>
    </source>
</evidence>
<keyword evidence="2" id="KW-1185">Reference proteome</keyword>
<sequence>MLAITVEPRCKLKIESRQIATKYRHPVPGKQCETGAVRGSVVRRRLEVFATEMFAPGPLGSAGQRG</sequence>
<comment type="caution">
    <text evidence="1">The sequence shown here is derived from an EMBL/GenBank/DDBJ whole genome shotgun (WGS) entry which is preliminary data.</text>
</comment>
<protein>
    <submittedName>
        <fullName evidence="1">Uncharacterized protein</fullName>
    </submittedName>
</protein>
<name>A0ABP6FW01_9ACTN</name>
<reference evidence="2" key="1">
    <citation type="journal article" date="2019" name="Int. J. Syst. Evol. Microbiol.">
        <title>The Global Catalogue of Microorganisms (GCM) 10K type strain sequencing project: providing services to taxonomists for standard genome sequencing and annotation.</title>
        <authorList>
            <consortium name="The Broad Institute Genomics Platform"/>
            <consortium name="The Broad Institute Genome Sequencing Center for Infectious Disease"/>
            <person name="Wu L."/>
            <person name="Ma J."/>
        </authorList>
    </citation>
    <scope>NUCLEOTIDE SEQUENCE [LARGE SCALE GENOMIC DNA]</scope>
    <source>
        <strain evidence="2">JCM 6835</strain>
    </source>
</reference>
<dbReference type="Proteomes" id="UP001501666">
    <property type="component" value="Unassembled WGS sequence"/>
</dbReference>
<organism evidence="1 2">
    <name type="scientific">Nonomuraea recticatena</name>
    <dbReference type="NCBI Taxonomy" id="46178"/>
    <lineage>
        <taxon>Bacteria</taxon>
        <taxon>Bacillati</taxon>
        <taxon>Actinomycetota</taxon>
        <taxon>Actinomycetes</taxon>
        <taxon>Streptosporangiales</taxon>
        <taxon>Streptosporangiaceae</taxon>
        <taxon>Nonomuraea</taxon>
    </lineage>
</organism>
<dbReference type="EMBL" id="BAAATE010000089">
    <property type="protein sequence ID" value="GAA2702886.1"/>
    <property type="molecule type" value="Genomic_DNA"/>
</dbReference>